<dbReference type="InterPro" id="IPR001296">
    <property type="entry name" value="Glyco_trans_1"/>
</dbReference>
<dbReference type="CDD" id="cd03801">
    <property type="entry name" value="GT4_PimA-like"/>
    <property type="match status" value="1"/>
</dbReference>
<dbReference type="SUPFAM" id="SSF53756">
    <property type="entry name" value="UDP-Glycosyltransferase/glycogen phosphorylase"/>
    <property type="match status" value="1"/>
</dbReference>
<dbReference type="Gene3D" id="3.40.50.2000">
    <property type="entry name" value="Glycogen Phosphorylase B"/>
    <property type="match status" value="2"/>
</dbReference>
<feature type="domain" description="Glycosyltransferase subfamily 4-like N-terminal" evidence="6">
    <location>
        <begin position="86"/>
        <end position="245"/>
    </location>
</feature>
<evidence type="ECO:0000256" key="4">
    <source>
        <dbReference type="SAM" id="MobiDB-lite"/>
    </source>
</evidence>
<keyword evidence="2" id="KW-0328">Glycosyltransferase</keyword>
<gene>
    <name evidence="7" type="ORF">GB864_11645</name>
</gene>
<dbReference type="EMBL" id="WSTA01000051">
    <property type="protein sequence ID" value="MWB99195.1"/>
    <property type="molecule type" value="Genomic_DNA"/>
</dbReference>
<dbReference type="Pfam" id="PF00534">
    <property type="entry name" value="Glycos_transf_1"/>
    <property type="match status" value="1"/>
</dbReference>
<dbReference type="PANTHER" id="PTHR12526">
    <property type="entry name" value="GLYCOSYLTRANSFERASE"/>
    <property type="match status" value="1"/>
</dbReference>
<evidence type="ECO:0000259" key="6">
    <source>
        <dbReference type="Pfam" id="PF13579"/>
    </source>
</evidence>
<organism evidence="7 8">
    <name type="scientific">Agromyces seonyuensis</name>
    <dbReference type="NCBI Taxonomy" id="2662446"/>
    <lineage>
        <taxon>Bacteria</taxon>
        <taxon>Bacillati</taxon>
        <taxon>Actinomycetota</taxon>
        <taxon>Actinomycetes</taxon>
        <taxon>Micrococcales</taxon>
        <taxon>Microbacteriaceae</taxon>
        <taxon>Agromyces</taxon>
    </lineage>
</organism>
<dbReference type="InterPro" id="IPR028098">
    <property type="entry name" value="Glyco_trans_4-like_N"/>
</dbReference>
<keyword evidence="3 7" id="KW-0808">Transferase</keyword>
<evidence type="ECO:0000313" key="8">
    <source>
        <dbReference type="Proteomes" id="UP000438182"/>
    </source>
</evidence>
<evidence type="ECO:0000256" key="3">
    <source>
        <dbReference type="ARBA" id="ARBA00022679"/>
    </source>
</evidence>
<feature type="region of interest" description="Disordered" evidence="4">
    <location>
        <begin position="254"/>
        <end position="274"/>
    </location>
</feature>
<accession>A0A6I4P329</accession>
<keyword evidence="8" id="KW-1185">Reference proteome</keyword>
<comment type="caution">
    <text evidence="7">The sequence shown here is derived from an EMBL/GenBank/DDBJ whole genome shotgun (WGS) entry which is preliminary data.</text>
</comment>
<reference evidence="7 8" key="1">
    <citation type="submission" date="2019-12" db="EMBL/GenBank/DDBJ databases">
        <authorList>
            <person name="Kim Y.S."/>
        </authorList>
    </citation>
    <scope>NUCLEOTIDE SEQUENCE [LARGE SCALE GENOMIC DNA]</scope>
    <source>
        <strain evidence="7 8">MMS17-SY077</strain>
    </source>
</reference>
<proteinExistence type="inferred from homology"/>
<feature type="domain" description="Glycosyl transferase family 1" evidence="5">
    <location>
        <begin position="283"/>
        <end position="453"/>
    </location>
</feature>
<dbReference type="PANTHER" id="PTHR12526:SF640">
    <property type="entry name" value="COLANIC ACID BIOSYNTHESIS GLYCOSYLTRANSFERASE WCAL-RELATED"/>
    <property type="match status" value="1"/>
</dbReference>
<comment type="similarity">
    <text evidence="1">Belongs to the glycosyltransferase group 1 family. Glycosyltransferase 4 subfamily.</text>
</comment>
<evidence type="ECO:0000256" key="2">
    <source>
        <dbReference type="ARBA" id="ARBA00022676"/>
    </source>
</evidence>
<evidence type="ECO:0000313" key="7">
    <source>
        <dbReference type="EMBL" id="MWB99195.1"/>
    </source>
</evidence>
<dbReference type="GO" id="GO:0016757">
    <property type="term" value="F:glycosyltransferase activity"/>
    <property type="evidence" value="ECO:0007669"/>
    <property type="project" value="UniProtKB-KW"/>
</dbReference>
<dbReference type="Pfam" id="PF13579">
    <property type="entry name" value="Glyco_trans_4_4"/>
    <property type="match status" value="1"/>
</dbReference>
<evidence type="ECO:0000259" key="5">
    <source>
        <dbReference type="Pfam" id="PF00534"/>
    </source>
</evidence>
<feature type="compositionally biased region" description="Low complexity" evidence="4">
    <location>
        <begin position="254"/>
        <end position="272"/>
    </location>
</feature>
<name>A0A6I4P329_9MICO</name>
<sequence length="485" mass="50301">MHCPGSDPGRTLDARREMLNSTILPCRGEPCNPGVSQSQALRRQRRAVPRRASVQEAPQAAPHEDSATLAVVPRTVVAIDHTAALGGAEAALATLLGELDPEAFRVRVLLLADGPLVPRLRAAGVEVAVLEASDRLTSVGRDDAAATPLALLRNALDTVRLVPRIVRAVRGSGAELVVANSLKSAILCAIAAPLAGRRWVWHLHDRIADDYLPRPLVGALRLLARFGPRLVVANSAATLSTVPGVRGVVAHPGSIAPAPADSPANSPANSPALRRDDAEPVRFGLLGRIAPTKGQLEFVQAAGLLVADGSNARFAVLGDALFNDADYAAGVRDATERLGLGERVEFTGWVDDPFAAIAGLDVLVHASPVPEPFGQVLVEAMLSGVPVVAADAAGAAEILGGDAETGVVLAPGVRRTSFGLLARPGDPAALAAAMAWLARHPDEAAEFAEAARGRALADYTIATTARVVGAAWTDVLASRSVASRR</sequence>
<feature type="region of interest" description="Disordered" evidence="4">
    <location>
        <begin position="30"/>
        <end position="66"/>
    </location>
</feature>
<protein>
    <submittedName>
        <fullName evidence="7">Glycosyltransferase</fullName>
    </submittedName>
</protein>
<dbReference type="Proteomes" id="UP000438182">
    <property type="component" value="Unassembled WGS sequence"/>
</dbReference>
<evidence type="ECO:0000256" key="1">
    <source>
        <dbReference type="ARBA" id="ARBA00009481"/>
    </source>
</evidence>
<dbReference type="AlphaFoldDB" id="A0A6I4P329"/>